<dbReference type="Proteomes" id="UP000886653">
    <property type="component" value="Unassembled WGS sequence"/>
</dbReference>
<feature type="domain" description="Glycogen debranching enzyme glucanotransferase" evidence="20">
    <location>
        <begin position="240"/>
        <end position="671"/>
    </location>
</feature>
<name>A0A9P6NCH9_9BASI</name>
<dbReference type="CDD" id="cd11327">
    <property type="entry name" value="AmyAc_Glg_debranch_2"/>
    <property type="match status" value="1"/>
</dbReference>
<evidence type="ECO:0000256" key="17">
    <source>
        <dbReference type="SAM" id="MobiDB-lite"/>
    </source>
</evidence>
<keyword evidence="23" id="KW-1185">Reference proteome</keyword>
<dbReference type="PANTHER" id="PTHR10569:SF2">
    <property type="entry name" value="GLYCOGEN DEBRANCHING ENZYME"/>
    <property type="match status" value="1"/>
</dbReference>
<dbReference type="InterPro" id="IPR010401">
    <property type="entry name" value="AGL/Gdb1"/>
</dbReference>
<evidence type="ECO:0000256" key="15">
    <source>
        <dbReference type="ARBA" id="ARBA00025780"/>
    </source>
</evidence>
<dbReference type="PANTHER" id="PTHR10569">
    <property type="entry name" value="GLYCOGEN DEBRANCHING ENZYME"/>
    <property type="match status" value="1"/>
</dbReference>
<feature type="compositionally biased region" description="Polar residues" evidence="17">
    <location>
        <begin position="45"/>
        <end position="59"/>
    </location>
</feature>
<comment type="catalytic activity">
    <reaction evidence="1">
        <text>Transfers a segment of a (1-&gt;4)-alpha-D-glucan to a new position in an acceptor, which may be glucose or a (1-&gt;4)-alpha-D-glucan.</text>
        <dbReference type="EC" id="2.4.1.25"/>
    </reaction>
</comment>
<dbReference type="Pfam" id="PF06202">
    <property type="entry name" value="GDE_C"/>
    <property type="match status" value="1"/>
</dbReference>
<dbReference type="Gene3D" id="1.50.10.10">
    <property type="match status" value="1"/>
</dbReference>
<evidence type="ECO:0000256" key="13">
    <source>
        <dbReference type="ARBA" id="ARBA00023268"/>
    </source>
</evidence>
<dbReference type="OrthoDB" id="10248904at2759"/>
<dbReference type="InterPro" id="IPR017853">
    <property type="entry name" value="GH"/>
</dbReference>
<keyword evidence="11" id="KW-0378">Hydrolase</keyword>
<protein>
    <recommendedName>
        <fullName evidence="7">Glycogen debranching enzyme</fullName>
        <ecNumber evidence="5">2.4.1.25</ecNumber>
        <ecNumber evidence="6">3.2.1.33</ecNumber>
    </recommendedName>
    <alternativeName>
        <fullName evidence="16">Glycogen debrancher</fullName>
    </alternativeName>
</protein>
<evidence type="ECO:0000256" key="16">
    <source>
        <dbReference type="ARBA" id="ARBA00031477"/>
    </source>
</evidence>
<dbReference type="Pfam" id="PF14699">
    <property type="entry name" value="hGDE_N"/>
    <property type="match status" value="1"/>
</dbReference>
<keyword evidence="13" id="KW-0511">Multifunctional enzyme</keyword>
<dbReference type="GO" id="GO:0005737">
    <property type="term" value="C:cytoplasm"/>
    <property type="evidence" value="ECO:0007669"/>
    <property type="project" value="UniProtKB-SubCell"/>
</dbReference>
<evidence type="ECO:0000256" key="3">
    <source>
        <dbReference type="ARBA" id="ARBA00003530"/>
    </source>
</evidence>
<feature type="domain" description="Glycogen debranching enzyme central" evidence="21">
    <location>
        <begin position="825"/>
        <end position="1075"/>
    </location>
</feature>
<dbReference type="FunFam" id="1.50.10.10:FF:000039">
    <property type="entry name" value="Glycogen debranching enzyme Gdb1, putative"/>
    <property type="match status" value="1"/>
</dbReference>
<dbReference type="GO" id="GO:0004135">
    <property type="term" value="F:amylo-alpha-1,6-glucosidase activity"/>
    <property type="evidence" value="ECO:0007669"/>
    <property type="project" value="UniProtKB-EC"/>
</dbReference>
<feature type="region of interest" description="Disordered" evidence="17">
    <location>
        <begin position="1"/>
        <end position="59"/>
    </location>
</feature>
<keyword evidence="14" id="KW-0326">Glycosidase</keyword>
<dbReference type="InterPro" id="IPR032792">
    <property type="entry name" value="AGL_glucanoTrfase"/>
</dbReference>
<evidence type="ECO:0000313" key="22">
    <source>
        <dbReference type="EMBL" id="KAG0143398.1"/>
    </source>
</evidence>
<evidence type="ECO:0000256" key="7">
    <source>
        <dbReference type="ARBA" id="ARBA00020723"/>
    </source>
</evidence>
<keyword evidence="12" id="KW-0320">Glycogen biosynthesis</keyword>
<dbReference type="FunFam" id="3.20.20.80:FF:000070">
    <property type="entry name" value="GDB1p Glycogen debranching enzyme"/>
    <property type="match status" value="1"/>
</dbReference>
<evidence type="ECO:0000256" key="9">
    <source>
        <dbReference type="ARBA" id="ARBA00022676"/>
    </source>
</evidence>
<dbReference type="EC" id="3.2.1.33" evidence="6"/>
<evidence type="ECO:0000256" key="6">
    <source>
        <dbReference type="ARBA" id="ARBA00012778"/>
    </source>
</evidence>
<comment type="subcellular location">
    <subcellularLocation>
        <location evidence="4">Cytoplasm</location>
    </subcellularLocation>
</comment>
<feature type="compositionally biased region" description="Basic residues" evidence="17">
    <location>
        <begin position="1"/>
        <end position="12"/>
    </location>
</feature>
<evidence type="ECO:0000313" key="23">
    <source>
        <dbReference type="Proteomes" id="UP000886653"/>
    </source>
</evidence>
<evidence type="ECO:0000256" key="5">
    <source>
        <dbReference type="ARBA" id="ARBA00012560"/>
    </source>
</evidence>
<comment type="function">
    <text evidence="3">Multifunctional enzyme acting as 1,4-alpha-D-glucan:1,4-alpha-D-glucan 4-alpha-D-glycosyltransferase and amylo-1,6-glucosidase in glycogen degradation.</text>
</comment>
<dbReference type="InterPro" id="IPR032790">
    <property type="entry name" value="GDE_C"/>
</dbReference>
<dbReference type="GO" id="GO:0004134">
    <property type="term" value="F:4-alpha-glucanotransferase activity"/>
    <property type="evidence" value="ECO:0007669"/>
    <property type="project" value="UniProtKB-EC"/>
</dbReference>
<evidence type="ECO:0000256" key="12">
    <source>
        <dbReference type="ARBA" id="ARBA00023056"/>
    </source>
</evidence>
<evidence type="ECO:0000256" key="1">
    <source>
        <dbReference type="ARBA" id="ARBA00000439"/>
    </source>
</evidence>
<dbReference type="InterPro" id="IPR032788">
    <property type="entry name" value="AGL_central"/>
</dbReference>
<evidence type="ECO:0000259" key="21">
    <source>
        <dbReference type="Pfam" id="PF14702"/>
    </source>
</evidence>
<dbReference type="GO" id="GO:0005980">
    <property type="term" value="P:glycogen catabolic process"/>
    <property type="evidence" value="ECO:0007669"/>
    <property type="project" value="InterPro"/>
</dbReference>
<keyword evidence="10" id="KW-0808">Transferase</keyword>
<gene>
    <name evidence="22" type="ORF">CROQUDRAFT_81156</name>
</gene>
<evidence type="ECO:0000259" key="18">
    <source>
        <dbReference type="Pfam" id="PF06202"/>
    </source>
</evidence>
<proteinExistence type="inferred from homology"/>
<feature type="domain" description="Glycogen debranching enzyme C-terminal" evidence="18">
    <location>
        <begin position="1164"/>
        <end position="1619"/>
    </location>
</feature>
<dbReference type="SUPFAM" id="SSF51445">
    <property type="entry name" value="(Trans)glycosidases"/>
    <property type="match status" value="1"/>
</dbReference>
<accession>A0A9P6NCH9</accession>
<evidence type="ECO:0000256" key="10">
    <source>
        <dbReference type="ARBA" id="ARBA00022679"/>
    </source>
</evidence>
<dbReference type="Pfam" id="PF14702">
    <property type="entry name" value="hGDE_central"/>
    <property type="match status" value="1"/>
</dbReference>
<evidence type="ECO:0000256" key="2">
    <source>
        <dbReference type="ARBA" id="ARBA00000927"/>
    </source>
</evidence>
<reference evidence="22" key="1">
    <citation type="submission" date="2013-11" db="EMBL/GenBank/DDBJ databases">
        <title>Genome sequence of the fusiform rust pathogen reveals effectors for host alternation and coevolution with pine.</title>
        <authorList>
            <consortium name="DOE Joint Genome Institute"/>
            <person name="Smith K."/>
            <person name="Pendleton A."/>
            <person name="Kubisiak T."/>
            <person name="Anderson C."/>
            <person name="Salamov A."/>
            <person name="Aerts A."/>
            <person name="Riley R."/>
            <person name="Clum A."/>
            <person name="Lindquist E."/>
            <person name="Ence D."/>
            <person name="Campbell M."/>
            <person name="Kronenberg Z."/>
            <person name="Feau N."/>
            <person name="Dhillon B."/>
            <person name="Hamelin R."/>
            <person name="Burleigh J."/>
            <person name="Smith J."/>
            <person name="Yandell M."/>
            <person name="Nelson C."/>
            <person name="Grigoriev I."/>
            <person name="Davis J."/>
        </authorList>
    </citation>
    <scope>NUCLEOTIDE SEQUENCE</scope>
    <source>
        <strain evidence="22">G11</strain>
    </source>
</reference>
<evidence type="ECO:0000256" key="4">
    <source>
        <dbReference type="ARBA" id="ARBA00004496"/>
    </source>
</evidence>
<evidence type="ECO:0000259" key="19">
    <source>
        <dbReference type="Pfam" id="PF14699"/>
    </source>
</evidence>
<evidence type="ECO:0000256" key="8">
    <source>
        <dbReference type="ARBA" id="ARBA00022490"/>
    </source>
</evidence>
<dbReference type="InterPro" id="IPR012341">
    <property type="entry name" value="6hp_glycosidase-like_sf"/>
</dbReference>
<dbReference type="GO" id="GO:0005978">
    <property type="term" value="P:glycogen biosynthetic process"/>
    <property type="evidence" value="ECO:0007669"/>
    <property type="project" value="UniProtKB-KW"/>
</dbReference>
<dbReference type="Gene3D" id="3.20.20.80">
    <property type="entry name" value="Glycosidases"/>
    <property type="match status" value="2"/>
</dbReference>
<dbReference type="InterPro" id="IPR008928">
    <property type="entry name" value="6-hairpin_glycosidase_sf"/>
</dbReference>
<feature type="domain" description="Eukaryotic glycogen debranching enzyme N-terminal" evidence="19">
    <location>
        <begin position="119"/>
        <end position="209"/>
    </location>
</feature>
<dbReference type="EC" id="2.4.1.25" evidence="5"/>
<organism evidence="22 23">
    <name type="scientific">Cronartium quercuum f. sp. fusiforme G11</name>
    <dbReference type="NCBI Taxonomy" id="708437"/>
    <lineage>
        <taxon>Eukaryota</taxon>
        <taxon>Fungi</taxon>
        <taxon>Dikarya</taxon>
        <taxon>Basidiomycota</taxon>
        <taxon>Pucciniomycotina</taxon>
        <taxon>Pucciniomycetes</taxon>
        <taxon>Pucciniales</taxon>
        <taxon>Coleosporiaceae</taxon>
        <taxon>Cronartium</taxon>
    </lineage>
</organism>
<dbReference type="Pfam" id="PF14701">
    <property type="entry name" value="hDGE_amylase"/>
    <property type="match status" value="1"/>
</dbReference>
<evidence type="ECO:0000259" key="20">
    <source>
        <dbReference type="Pfam" id="PF14701"/>
    </source>
</evidence>
<evidence type="ECO:0000256" key="11">
    <source>
        <dbReference type="ARBA" id="ARBA00022801"/>
    </source>
</evidence>
<keyword evidence="8" id="KW-0963">Cytoplasm</keyword>
<comment type="similarity">
    <text evidence="15">Belongs to the glycogen debranching enzyme family.</text>
</comment>
<keyword evidence="9" id="KW-0328">Glycosyltransferase</keyword>
<dbReference type="InterPro" id="IPR029436">
    <property type="entry name" value="AGL_euk_N"/>
</dbReference>
<comment type="caution">
    <text evidence="22">The sequence shown here is derived from an EMBL/GenBank/DDBJ whole genome shotgun (WGS) entry which is preliminary data.</text>
</comment>
<dbReference type="SUPFAM" id="SSF48208">
    <property type="entry name" value="Six-hairpin glycosidases"/>
    <property type="match status" value="1"/>
</dbReference>
<dbReference type="EMBL" id="MU167320">
    <property type="protein sequence ID" value="KAG0143398.1"/>
    <property type="molecule type" value="Genomic_DNA"/>
</dbReference>
<evidence type="ECO:0000256" key="14">
    <source>
        <dbReference type="ARBA" id="ARBA00023295"/>
    </source>
</evidence>
<comment type="catalytic activity">
    <reaction evidence="2">
        <text>Hydrolysis of (1-&gt;6)-alpha-D-glucosidic branch linkages in glycogen phosphorylase limit dextrin.</text>
        <dbReference type="EC" id="3.2.1.33"/>
    </reaction>
</comment>
<sequence length="1633" mass="183866">MPNKLKQPRKKQTSPEISTTKPLPPLLTTESQFLSPTPFKPTPTLKVNPTSISTSNSTHKNLGTVMTDLTAGIAKLFGSEKVEQEEPVTVYQLELEDDGSPSKEKTYIRLPAPFRPYVLRILIAAGARASKSGSLFTNFPFDGSEFSRSKFHEERLPSDTSKPIQIDLPISKAGVYEFYFEYDVTRNQSGQPGRVKSKSGYFNIDPILSQPARRSILDNSKVLNPKERGGVIDPNLPAFNLPLDGLVIQTVIGKWMGKLKDWPSHLNLIRDRGYNMIHFTPLQHRGESGSPYSIFEQTRFDPELFDKELSAQEEQEEIKNWIQRIKDEWGILSMSDVVWNHTANNSPWLREHPESGYNIVNSPHLEPALELDTALLELSSQLASKGLPTDLKSSSDLDEIMRTIEFELLPSLKLWEYYVLDVDAILSSFTQAWADAALQREDSPQDHVDAFSLEAVCLSKEWRKVTGPRSHATQKFDIRAAVHYFGSKGFKHSNPSVGDLLKRFLNELNVDRYREYDDDLGVILGNVRNRIRYTRLEEGGPKMGPFNEKNPLIETLFTRMESTEQTRKHDPRSLALANNGWIWNANPLEDFASPNSKAYLRREVIVWADCVKLRYGKNESESEFLWKKMKEYTALLASLFQGFRIDNCHSTPIHVGEALLDVARRVRPDLYVCAELFTGSEEMDTYFVSRLGINSLIREAMNAHDPKDQSALLYSYGLGKPIGSMDTDCLTEQSTVIDNATGKPKPCQIVPLHGSRPHAFLMDCTHDNESPAKKRTARDAISTGTLVAFSNAAIGSNKGFDDLYPELLDLVHEKRLYERVEIENGIGLWKRILNHLHTEMVLKGYKEGHFHQEDEYIISHRVHPSTHEGFLLVAHTSFYGDGTDRGYVEPMRLRGTQAQFILGSTLEIVSHKDPSDATTLRGLQSKLVPVEEAIGRDMIKAGSDVEGSYVDICVPSHFPPGSVMLFSTSMDSMSAEGGKNLEAMVRSGAAEAFEALSVVDLNVILFRTDGEERDMSEGRDGIYTVPGLYPALTYCGLEGWMHALRYVIRTNDLGHPLCAHLRDGPWAFDYVVGRLKNHLDTFPNLGAPVKWFEERVNLIKQSVPAFLRPKYFALLIYSAYRAARARAISQCSEFVRNGTGFVQTLAMSAVQMYGLVRSSSLEPGRTVACVAAGLPHFSSGWARTWGRDCGISSGGLFVRTGLWEAARAHILCFCSTLKHGLMPNLLDSVRTPRYNSRDAPWFVLQLLQDYVRYSPEGEALLGVEIKRRFPSSDEWVSWDHERAYAETLSVVGVVEEILDRHARGIHFREYNAGPAIDCQMKDAGFNIDITVDWKTGFVHGGNEFNCGTWMDKMGESEKAGNKGFPGTPRDGAPVEITGLVYSALRWMESLSKKGKSSKQGVRAIVEGKEVFVGYGEWADRILANFEKKYFVPLDPNEDEKFEVDSKLVTRRGIYKDVYGTPANRAHADYQLRPNFPIAMAVAPELFEPTHANTALQRAREALMGPLGMRTLDPAEADYRPNYDNGNDSHDWHVAKGRNYHQGPEWVWPVGYFLRAYLHFDGLDRKDREETVHEIHSMLATHRKHIAEDPWAGLPELTNENGAHCRDSCESQAWSTSTLLDALFDIYKNESAQG</sequence>